<evidence type="ECO:0000256" key="9">
    <source>
        <dbReference type="ARBA" id="ARBA00023136"/>
    </source>
</evidence>
<dbReference type="InterPro" id="IPR018303">
    <property type="entry name" value="ATPase_P-typ_P_site"/>
</dbReference>
<comment type="caution">
    <text evidence="12">The sequence shown here is derived from an EMBL/GenBank/DDBJ whole genome shotgun (WGS) entry which is preliminary data.</text>
</comment>
<dbReference type="Pfam" id="PF00702">
    <property type="entry name" value="Hydrolase"/>
    <property type="match status" value="1"/>
</dbReference>
<dbReference type="SFLD" id="SFLDS00003">
    <property type="entry name" value="Haloacid_Dehalogenase"/>
    <property type="match status" value="1"/>
</dbReference>
<keyword evidence="9 10" id="KW-0472">Membrane</keyword>
<name>A0A1F5YV56_9BACT</name>
<dbReference type="Proteomes" id="UP000176665">
    <property type="component" value="Unassembled WGS sequence"/>
</dbReference>
<feature type="transmembrane region" description="Helical" evidence="10">
    <location>
        <begin position="392"/>
        <end position="415"/>
    </location>
</feature>
<dbReference type="NCBIfam" id="TIGR01494">
    <property type="entry name" value="ATPase_P-type"/>
    <property type="match status" value="2"/>
</dbReference>
<dbReference type="CDD" id="cd00371">
    <property type="entry name" value="HMA"/>
    <property type="match status" value="1"/>
</dbReference>
<dbReference type="SFLD" id="SFLDF00027">
    <property type="entry name" value="p-type_atpase"/>
    <property type="match status" value="1"/>
</dbReference>
<proteinExistence type="inferred from homology"/>
<dbReference type="SUPFAM" id="SSF55008">
    <property type="entry name" value="HMA, heavy metal-associated domain"/>
    <property type="match status" value="1"/>
</dbReference>
<dbReference type="InterPro" id="IPR036412">
    <property type="entry name" value="HAD-like_sf"/>
</dbReference>
<dbReference type="Gene3D" id="3.40.1110.10">
    <property type="entry name" value="Calcium-transporting ATPase, cytoplasmic domain N"/>
    <property type="match status" value="1"/>
</dbReference>
<accession>A0A1F5YV56</accession>
<dbReference type="InterPro" id="IPR059000">
    <property type="entry name" value="ATPase_P-type_domA"/>
</dbReference>
<dbReference type="EMBL" id="MFJA01000012">
    <property type="protein sequence ID" value="OGG03847.1"/>
    <property type="molecule type" value="Genomic_DNA"/>
</dbReference>
<feature type="domain" description="HMA" evidence="11">
    <location>
        <begin position="11"/>
        <end position="76"/>
    </location>
</feature>
<feature type="transmembrane region" description="Helical" evidence="10">
    <location>
        <begin position="191"/>
        <end position="209"/>
    </location>
</feature>
<dbReference type="SUPFAM" id="SSF81665">
    <property type="entry name" value="Calcium ATPase, transmembrane domain M"/>
    <property type="match status" value="1"/>
</dbReference>
<dbReference type="InterPro" id="IPR006121">
    <property type="entry name" value="HMA_dom"/>
</dbReference>
<evidence type="ECO:0000256" key="6">
    <source>
        <dbReference type="ARBA" id="ARBA00022840"/>
    </source>
</evidence>
<evidence type="ECO:0000313" key="13">
    <source>
        <dbReference type="Proteomes" id="UP000176665"/>
    </source>
</evidence>
<keyword evidence="7" id="KW-1278">Translocase</keyword>
<dbReference type="InterPro" id="IPR017969">
    <property type="entry name" value="Heavy-metal-associated_CS"/>
</dbReference>
<dbReference type="PROSITE" id="PS01229">
    <property type="entry name" value="COF_2"/>
    <property type="match status" value="1"/>
</dbReference>
<dbReference type="InterPro" id="IPR023299">
    <property type="entry name" value="ATPase_P-typ_cyto_dom_N"/>
</dbReference>
<evidence type="ECO:0000313" key="12">
    <source>
        <dbReference type="EMBL" id="OGG03847.1"/>
    </source>
</evidence>
<dbReference type="GO" id="GO:0016887">
    <property type="term" value="F:ATP hydrolysis activity"/>
    <property type="evidence" value="ECO:0007669"/>
    <property type="project" value="InterPro"/>
</dbReference>
<evidence type="ECO:0000256" key="3">
    <source>
        <dbReference type="ARBA" id="ARBA00022692"/>
    </source>
</evidence>
<dbReference type="GO" id="GO:0055070">
    <property type="term" value="P:copper ion homeostasis"/>
    <property type="evidence" value="ECO:0007669"/>
    <property type="project" value="TreeGrafter"/>
</dbReference>
<dbReference type="Pfam" id="PF00403">
    <property type="entry name" value="HMA"/>
    <property type="match status" value="1"/>
</dbReference>
<dbReference type="Gene3D" id="3.40.50.1000">
    <property type="entry name" value="HAD superfamily/HAD-like"/>
    <property type="match status" value="1"/>
</dbReference>
<dbReference type="PROSITE" id="PS00154">
    <property type="entry name" value="ATPASE_E1_E2"/>
    <property type="match status" value="1"/>
</dbReference>
<keyword evidence="10" id="KW-1003">Cell membrane</keyword>
<dbReference type="GO" id="GO:0005507">
    <property type="term" value="F:copper ion binding"/>
    <property type="evidence" value="ECO:0007669"/>
    <property type="project" value="TreeGrafter"/>
</dbReference>
<dbReference type="InterPro" id="IPR036163">
    <property type="entry name" value="HMA_dom_sf"/>
</dbReference>
<dbReference type="PANTHER" id="PTHR43520:SF8">
    <property type="entry name" value="P-TYPE CU(+) TRANSPORTER"/>
    <property type="match status" value="1"/>
</dbReference>
<dbReference type="GO" id="GO:0043682">
    <property type="term" value="F:P-type divalent copper transporter activity"/>
    <property type="evidence" value="ECO:0007669"/>
    <property type="project" value="TreeGrafter"/>
</dbReference>
<gene>
    <name evidence="12" type="ORF">A2W14_04880</name>
</gene>
<dbReference type="NCBIfam" id="TIGR01525">
    <property type="entry name" value="ATPase-IB_hvy"/>
    <property type="match status" value="1"/>
</dbReference>
<dbReference type="InterPro" id="IPR008250">
    <property type="entry name" value="ATPase_P-typ_transduc_dom_A_sf"/>
</dbReference>
<dbReference type="STRING" id="1798371.A2W14_04880"/>
<reference evidence="12 13" key="1">
    <citation type="journal article" date="2016" name="Nat. Commun.">
        <title>Thousands of microbial genomes shed light on interconnected biogeochemical processes in an aquifer system.</title>
        <authorList>
            <person name="Anantharaman K."/>
            <person name="Brown C.T."/>
            <person name="Hug L.A."/>
            <person name="Sharon I."/>
            <person name="Castelle C.J."/>
            <person name="Probst A.J."/>
            <person name="Thomas B.C."/>
            <person name="Singh A."/>
            <person name="Wilkins M.J."/>
            <person name="Karaoz U."/>
            <person name="Brodie E.L."/>
            <person name="Williams K.H."/>
            <person name="Hubbard S.S."/>
            <person name="Banfield J.F."/>
        </authorList>
    </citation>
    <scope>NUCLEOTIDE SEQUENCE [LARGE SCALE GENOMIC DNA]</scope>
</reference>
<keyword evidence="8 10" id="KW-1133">Transmembrane helix</keyword>
<keyword evidence="4 10" id="KW-0479">Metal-binding</keyword>
<evidence type="ECO:0000259" key="11">
    <source>
        <dbReference type="PROSITE" id="PS50846"/>
    </source>
</evidence>
<evidence type="ECO:0000256" key="4">
    <source>
        <dbReference type="ARBA" id="ARBA00022723"/>
    </source>
</evidence>
<feature type="transmembrane region" description="Helical" evidence="10">
    <location>
        <begin position="743"/>
        <end position="763"/>
    </location>
</feature>
<dbReference type="CDD" id="cd02094">
    <property type="entry name" value="P-type_ATPase_Cu-like"/>
    <property type="match status" value="1"/>
</dbReference>
<feature type="transmembrane region" description="Helical" evidence="10">
    <location>
        <begin position="343"/>
        <end position="365"/>
    </location>
</feature>
<comment type="subcellular location">
    <subcellularLocation>
        <location evidence="10">Cell membrane</location>
    </subcellularLocation>
    <subcellularLocation>
        <location evidence="1">Endomembrane system</location>
        <topology evidence="1">Multi-pass membrane protein</topology>
    </subcellularLocation>
</comment>
<comment type="similarity">
    <text evidence="2 10">Belongs to the cation transport ATPase (P-type) (TC 3.A.3) family. Type IB subfamily.</text>
</comment>
<dbReference type="Gene3D" id="2.70.150.10">
    <property type="entry name" value="Calcium-transporting ATPase, cytoplasmic transduction domain A"/>
    <property type="match status" value="1"/>
</dbReference>
<dbReference type="Pfam" id="PF00122">
    <property type="entry name" value="E1-E2_ATPase"/>
    <property type="match status" value="1"/>
</dbReference>
<dbReference type="PROSITE" id="PS01047">
    <property type="entry name" value="HMA_1"/>
    <property type="match status" value="1"/>
</dbReference>
<feature type="transmembrane region" description="Helical" evidence="10">
    <location>
        <begin position="98"/>
        <end position="117"/>
    </location>
</feature>
<evidence type="ECO:0000256" key="5">
    <source>
        <dbReference type="ARBA" id="ARBA00022741"/>
    </source>
</evidence>
<dbReference type="SUPFAM" id="SSF56784">
    <property type="entry name" value="HAD-like"/>
    <property type="match status" value="1"/>
</dbReference>
<evidence type="ECO:0000256" key="1">
    <source>
        <dbReference type="ARBA" id="ARBA00004127"/>
    </source>
</evidence>
<organism evidence="12 13">
    <name type="scientific">Candidatus Gottesmanbacteria bacterium RBG_16_37_8</name>
    <dbReference type="NCBI Taxonomy" id="1798371"/>
    <lineage>
        <taxon>Bacteria</taxon>
        <taxon>Candidatus Gottesmaniibacteriota</taxon>
    </lineage>
</organism>
<dbReference type="GO" id="GO:0012505">
    <property type="term" value="C:endomembrane system"/>
    <property type="evidence" value="ECO:0007669"/>
    <property type="project" value="UniProtKB-SubCell"/>
</dbReference>
<dbReference type="GO" id="GO:0005524">
    <property type="term" value="F:ATP binding"/>
    <property type="evidence" value="ECO:0007669"/>
    <property type="project" value="UniProtKB-UniRule"/>
</dbReference>
<sequence length="771" mass="83024">MIKSSQNPKSENRVLDITGMNCVSCVKLIERALKKVPGVIEVSANLATNQAYLKTEKDLDMNLAKKEVEAVGYGIKEKSDKEEDPSIIEMEKARQRMWLAWSFSIPIALWMLWEMFFGPWPDMFIYNFGIILLSIIPLFFPGLDTLKTGFKALSKRTANMDTLIALGTTIAFSTGPLNFLFAAVSQPAIDNYAGVGAMIMAFHLTGRFIEAKARGRASQAIKRLLELGAKTATLLIDGEEKQVPVENLRLNNIMIVRPGEKIPTDGLIIEGQSSIDESMATGESLPVGKNKGDKVLGATINQEGLLKIKVTKVGNDTFLSQVIKLVGEAQGSRIPIQEFADRITSIFVPVILMLTIATITLWLAFPEFLSSLSNTFRPAIPWMMNEGFASPLSQALFAAISVLVIACPCALGLATPTALMVASGMGAENGILIRKGAALQTMKDIKAIILDKTGTITKGKATVTDVIARSETTKQSSSGSPRFARDDILQIAASAESGSEHPLGKAIVNKAKEKNLAVSIVEGFKAISGGGVAAEIDNKKILIGTIKLLNEEKINLKGFAEKIIENLESEGKTVVHIAIDQKYHGSIAIADTVKEDSQKAILDLISQGFVVYMITGDNQRTAQAIAGKVGIPKENVLAHVLPDQKAQKVKELQKKYPVAFVGDGINDAPALTQADVGIAMGTGTDIAIESGDIILVRGELSLLVSAIKLSKAAFTKIVQNLFWAFFYNVVAIPLAFFGLLHPVVAEIAMASSSITVVGNANLLRRTIIKSS</sequence>
<dbReference type="InterPro" id="IPR023214">
    <property type="entry name" value="HAD_sf"/>
</dbReference>
<dbReference type="SUPFAM" id="SSF81653">
    <property type="entry name" value="Calcium ATPase, transduction domain A"/>
    <property type="match status" value="1"/>
</dbReference>
<keyword evidence="6 10" id="KW-0067">ATP-binding</keyword>
<keyword evidence="5 10" id="KW-0547">Nucleotide-binding</keyword>
<dbReference type="GO" id="GO:0005886">
    <property type="term" value="C:plasma membrane"/>
    <property type="evidence" value="ECO:0007669"/>
    <property type="project" value="UniProtKB-SubCell"/>
</dbReference>
<keyword evidence="3 10" id="KW-0812">Transmembrane</keyword>
<evidence type="ECO:0000256" key="8">
    <source>
        <dbReference type="ARBA" id="ARBA00022989"/>
    </source>
</evidence>
<dbReference type="SFLD" id="SFLDG00002">
    <property type="entry name" value="C1.7:_P-type_atpase_like"/>
    <property type="match status" value="1"/>
</dbReference>
<dbReference type="InterPro" id="IPR001757">
    <property type="entry name" value="P_typ_ATPase"/>
</dbReference>
<dbReference type="InterPro" id="IPR023298">
    <property type="entry name" value="ATPase_P-typ_TM_dom_sf"/>
</dbReference>
<dbReference type="AlphaFoldDB" id="A0A1F5YV56"/>
<dbReference type="PANTHER" id="PTHR43520">
    <property type="entry name" value="ATP7, ISOFORM B"/>
    <property type="match status" value="1"/>
</dbReference>
<dbReference type="Gene3D" id="3.30.70.100">
    <property type="match status" value="1"/>
</dbReference>
<dbReference type="InterPro" id="IPR027256">
    <property type="entry name" value="P-typ_ATPase_IB"/>
</dbReference>
<dbReference type="PROSITE" id="PS50846">
    <property type="entry name" value="HMA_2"/>
    <property type="match status" value="1"/>
</dbReference>
<evidence type="ECO:0000256" key="7">
    <source>
        <dbReference type="ARBA" id="ARBA00022967"/>
    </source>
</evidence>
<protein>
    <submittedName>
        <fullName evidence="12">ATPase</fullName>
    </submittedName>
</protein>
<dbReference type="InterPro" id="IPR044492">
    <property type="entry name" value="P_typ_ATPase_HD_dom"/>
</dbReference>
<dbReference type="FunFam" id="2.70.150.10:FF:000002">
    <property type="entry name" value="Copper-transporting ATPase 1, putative"/>
    <property type="match status" value="1"/>
</dbReference>
<evidence type="ECO:0000256" key="10">
    <source>
        <dbReference type="RuleBase" id="RU362081"/>
    </source>
</evidence>
<evidence type="ECO:0000256" key="2">
    <source>
        <dbReference type="ARBA" id="ARBA00006024"/>
    </source>
</evidence>
<feature type="transmembrane region" description="Helical" evidence="10">
    <location>
        <begin position="163"/>
        <end position="185"/>
    </location>
</feature>
<feature type="transmembrane region" description="Helical" evidence="10">
    <location>
        <begin position="123"/>
        <end position="143"/>
    </location>
</feature>
<dbReference type="PRINTS" id="PR00119">
    <property type="entry name" value="CATATPASE"/>
</dbReference>
<feature type="transmembrane region" description="Helical" evidence="10">
    <location>
        <begin position="717"/>
        <end position="737"/>
    </location>
</feature>
<dbReference type="PRINTS" id="PR00943">
    <property type="entry name" value="CUATPASE"/>
</dbReference>